<evidence type="ECO:0000256" key="1">
    <source>
        <dbReference type="SAM" id="Coils"/>
    </source>
</evidence>
<gene>
    <name evidence="2" type="ORF">SAMN02745724_05295</name>
</gene>
<proteinExistence type="predicted"/>
<protein>
    <submittedName>
        <fullName evidence="2">Uncharacterized protein</fullName>
    </submittedName>
</protein>
<dbReference type="EMBL" id="FOLO01000093">
    <property type="protein sequence ID" value="SFD72493.1"/>
    <property type="molecule type" value="Genomic_DNA"/>
</dbReference>
<sequence>MLIEHKIFKHEPALTKSDLIKAVKIEARVRIEALNWKKERATEQPELYSLDAVLDERQAIRDASNKAELDIEQLETDEEFQNFTW</sequence>
<dbReference type="STRING" id="1123010.SAMN02745724_05295"/>
<keyword evidence="3" id="KW-1185">Reference proteome</keyword>
<name>A0A1I1UUF8_9GAMM</name>
<feature type="coiled-coil region" evidence="1">
    <location>
        <begin position="24"/>
        <end position="77"/>
    </location>
</feature>
<reference evidence="2 3" key="1">
    <citation type="submission" date="2016-10" db="EMBL/GenBank/DDBJ databases">
        <authorList>
            <person name="de Groot N.N."/>
        </authorList>
    </citation>
    <scope>NUCLEOTIDE SEQUENCE [LARGE SCALE GENOMIC DNA]</scope>
    <source>
        <strain evidence="2 3">DSM 6059</strain>
    </source>
</reference>
<dbReference type="AlphaFoldDB" id="A0A1I1UUF8"/>
<accession>A0A1I1UUF8</accession>
<evidence type="ECO:0000313" key="2">
    <source>
        <dbReference type="EMBL" id="SFD72493.1"/>
    </source>
</evidence>
<evidence type="ECO:0000313" key="3">
    <source>
        <dbReference type="Proteomes" id="UP000198862"/>
    </source>
</evidence>
<dbReference type="RefSeq" id="WP_091991772.1">
    <property type="nucleotide sequence ID" value="NZ_FOLO01000093.1"/>
</dbReference>
<organism evidence="2 3">
    <name type="scientific">Pseudoalteromonas denitrificans DSM 6059</name>
    <dbReference type="NCBI Taxonomy" id="1123010"/>
    <lineage>
        <taxon>Bacteria</taxon>
        <taxon>Pseudomonadati</taxon>
        <taxon>Pseudomonadota</taxon>
        <taxon>Gammaproteobacteria</taxon>
        <taxon>Alteromonadales</taxon>
        <taxon>Pseudoalteromonadaceae</taxon>
        <taxon>Pseudoalteromonas</taxon>
    </lineage>
</organism>
<keyword evidence="1" id="KW-0175">Coiled coil</keyword>
<dbReference type="Proteomes" id="UP000198862">
    <property type="component" value="Unassembled WGS sequence"/>
</dbReference>